<name>A0ABP9YTF1_9FUNG</name>
<feature type="compositionally biased region" description="Acidic residues" evidence="1">
    <location>
        <begin position="409"/>
        <end position="418"/>
    </location>
</feature>
<protein>
    <submittedName>
        <fullName evidence="2">Uncharacterized protein</fullName>
    </submittedName>
</protein>
<feature type="region of interest" description="Disordered" evidence="1">
    <location>
        <begin position="136"/>
        <end position="174"/>
    </location>
</feature>
<feature type="compositionally biased region" description="Basic residues" evidence="1">
    <location>
        <begin position="369"/>
        <end position="383"/>
    </location>
</feature>
<comment type="caution">
    <text evidence="2">The sequence shown here is derived from an EMBL/GenBank/DDBJ whole genome shotgun (WGS) entry which is preliminary data.</text>
</comment>
<feature type="region of interest" description="Disordered" evidence="1">
    <location>
        <begin position="269"/>
        <end position="443"/>
    </location>
</feature>
<keyword evidence="3" id="KW-1185">Reference proteome</keyword>
<feature type="region of interest" description="Disordered" evidence="1">
    <location>
        <begin position="218"/>
        <end position="241"/>
    </location>
</feature>
<sequence>MTSQFLSLITTLPKETDGYVAATHVVRSFLLTLRFIVLVTILSGKELYTLTAAITTTKNRDSCAKIKKPAHTPVMQPNATLTLESTTRNGTEPITVSPVSSKNEPAKLQKQTISSNNNNVAVAQDKITMPKVPVIDRQKSPPVSSVASVQLGDKKESRPTPTISHVSSDQPMKREIDLEKPSSLDNTTSIVLDNKKEQLDGPIINEHEALDLSITDSIPSLKSDDSSSIKQSSDVSKEPYYKESIKKDSNLMSLPDNTQQLFDELTAISTPVPSDNAPNRFYGQHERTSSTQPSIEETVPGLSPHPSTSVSRKSSITSQGSVMKGVLKSTLSKMSRKNSVREQPPLPQQQTMTPVTHDLVPSASTSTKRSSKLLHFKLGRKKSVTNTVSKKEQQQQQQQQQRQQQQATADDDEEEEQGDSPKKRTFSIRVKNKLKNIVHRKTS</sequence>
<evidence type="ECO:0000313" key="3">
    <source>
        <dbReference type="Proteomes" id="UP001473302"/>
    </source>
</evidence>
<dbReference type="Proteomes" id="UP001473302">
    <property type="component" value="Unassembled WGS sequence"/>
</dbReference>
<dbReference type="EMBL" id="BAABUK010000006">
    <property type="protein sequence ID" value="GAA5810133.1"/>
    <property type="molecule type" value="Genomic_DNA"/>
</dbReference>
<proteinExistence type="predicted"/>
<feature type="region of interest" description="Disordered" evidence="1">
    <location>
        <begin position="89"/>
        <end position="111"/>
    </location>
</feature>
<feature type="compositionally biased region" description="Low complexity" evidence="1">
    <location>
        <begin position="394"/>
        <end position="406"/>
    </location>
</feature>
<evidence type="ECO:0000256" key="1">
    <source>
        <dbReference type="SAM" id="MobiDB-lite"/>
    </source>
</evidence>
<feature type="compositionally biased region" description="Basic residues" evidence="1">
    <location>
        <begin position="423"/>
        <end position="443"/>
    </location>
</feature>
<evidence type="ECO:0000313" key="2">
    <source>
        <dbReference type="EMBL" id="GAA5810133.1"/>
    </source>
</evidence>
<organism evidence="2 3">
    <name type="scientific">Mucor flavus</name>
    <dbReference type="NCBI Taxonomy" id="439312"/>
    <lineage>
        <taxon>Eukaryota</taxon>
        <taxon>Fungi</taxon>
        <taxon>Fungi incertae sedis</taxon>
        <taxon>Mucoromycota</taxon>
        <taxon>Mucoromycotina</taxon>
        <taxon>Mucoromycetes</taxon>
        <taxon>Mucorales</taxon>
        <taxon>Mucorineae</taxon>
        <taxon>Mucoraceae</taxon>
        <taxon>Mucor</taxon>
    </lineage>
</organism>
<feature type="compositionally biased region" description="Polar residues" evidence="1">
    <location>
        <begin position="159"/>
        <end position="170"/>
    </location>
</feature>
<feature type="compositionally biased region" description="Low complexity" evidence="1">
    <location>
        <begin position="307"/>
        <end position="318"/>
    </location>
</feature>
<reference evidence="2 3" key="1">
    <citation type="submission" date="2024-04" db="EMBL/GenBank/DDBJ databases">
        <title>genome sequences of Mucor flavus KT1a and Helicostylum pulchrum KT1b strains isolated from the surface of a dry-aged beef.</title>
        <authorList>
            <person name="Toyotome T."/>
            <person name="Hosono M."/>
            <person name="Torimaru M."/>
            <person name="Fukuda K."/>
            <person name="Mikami N."/>
        </authorList>
    </citation>
    <scope>NUCLEOTIDE SEQUENCE [LARGE SCALE GENOMIC DNA]</scope>
    <source>
        <strain evidence="2 3">KT1a</strain>
    </source>
</reference>
<accession>A0ABP9YTF1</accession>
<gene>
    <name evidence="2" type="ORF">MFLAVUS_003552</name>
</gene>